<feature type="domain" description="Cas12f1-like TNB" evidence="2">
    <location>
        <begin position="192"/>
        <end position="256"/>
    </location>
</feature>
<dbReference type="Pfam" id="PF07282">
    <property type="entry name" value="Cas12f1-like_TNB"/>
    <property type="match status" value="1"/>
</dbReference>
<dbReference type="EMBL" id="DUJR01000007">
    <property type="protein sequence ID" value="HII59334.1"/>
    <property type="molecule type" value="Genomic_DNA"/>
</dbReference>
<keyword evidence="1" id="KW-0238">DNA-binding</keyword>
<accession>A0A832SUV1</accession>
<proteinExistence type="predicted"/>
<dbReference type="SUPFAM" id="SSF75712">
    <property type="entry name" value="Rad50 coiled-coil Zn hook"/>
    <property type="match status" value="1"/>
</dbReference>
<organism evidence="3 4">
    <name type="scientific">Methanocaldococcus jannaschii</name>
    <dbReference type="NCBI Taxonomy" id="2190"/>
    <lineage>
        <taxon>Archaea</taxon>
        <taxon>Methanobacteriati</taxon>
        <taxon>Methanobacteriota</taxon>
        <taxon>Methanomada group</taxon>
        <taxon>Methanococci</taxon>
        <taxon>Methanococcales</taxon>
        <taxon>Methanocaldococcaceae</taxon>
        <taxon>Methanocaldococcus</taxon>
    </lineage>
</organism>
<dbReference type="NCBIfam" id="TIGR01766">
    <property type="entry name" value="IS200/IS605 family accessory protein TnpB-like domain"/>
    <property type="match status" value="1"/>
</dbReference>
<dbReference type="Proteomes" id="UP000645676">
    <property type="component" value="Unassembled WGS sequence"/>
</dbReference>
<evidence type="ECO:0000256" key="1">
    <source>
        <dbReference type="ARBA" id="ARBA00023125"/>
    </source>
</evidence>
<dbReference type="AlphaFoldDB" id="A0A832SUV1"/>
<evidence type="ECO:0000313" key="3">
    <source>
        <dbReference type="EMBL" id="HII59334.1"/>
    </source>
</evidence>
<sequence length="278" mass="32990">MLFKFEGDKIKIITAPRKFITINLVVSDYQKKFIEEWKNGNFKIGEVIIKKDSIIIPFKKVVNPKNFEHIMTIDINEKNITYSIFDKDGNVIKTTRLDVYKLKRIHENFSKKREKIQKKLSNKPMKLKTLMEKYSGREKRKVEDYLHKISKFLISEALKYNVKILMEDLTNIREAVNKKSKNFRRRLNRWNFSKLQFFIEYKAKWDGLDVEYVNPSRTSKLCPICGCKLDPNGQRLLKCNNCNLVFDRDVVATFNLFKKSQDVGSFRSPERSLMKSSY</sequence>
<dbReference type="InterPro" id="IPR010095">
    <property type="entry name" value="Cas12f1-like_TNB"/>
</dbReference>
<dbReference type="SMR" id="A0A832SUV1"/>
<gene>
    <name evidence="3" type="primary">tnpB</name>
    <name evidence="3" type="ORF">HA335_01950</name>
</gene>
<protein>
    <submittedName>
        <fullName evidence="3">IS200/IS605 family element transposase accessory protein TnpB</fullName>
    </submittedName>
</protein>
<dbReference type="NCBIfam" id="NF040570">
    <property type="entry name" value="guided_TnpB"/>
    <property type="match status" value="1"/>
</dbReference>
<name>A0A832SUV1_9EURY</name>
<dbReference type="GO" id="GO:0003677">
    <property type="term" value="F:DNA binding"/>
    <property type="evidence" value="ECO:0007669"/>
    <property type="project" value="UniProtKB-KW"/>
</dbReference>
<evidence type="ECO:0000259" key="2">
    <source>
        <dbReference type="Pfam" id="PF07282"/>
    </source>
</evidence>
<dbReference type="OMA" id="DWIAIDI"/>
<evidence type="ECO:0000313" key="4">
    <source>
        <dbReference type="Proteomes" id="UP000645676"/>
    </source>
</evidence>
<comment type="caution">
    <text evidence="3">The sequence shown here is derived from an EMBL/GenBank/DDBJ whole genome shotgun (WGS) entry which is preliminary data.</text>
</comment>
<reference evidence="3" key="1">
    <citation type="journal article" date="2020" name="bioRxiv">
        <title>A rank-normalized archaeal taxonomy based on genome phylogeny resolves widespread incomplete and uneven classifications.</title>
        <authorList>
            <person name="Rinke C."/>
            <person name="Chuvochina M."/>
            <person name="Mussig A.J."/>
            <person name="Chaumeil P.-A."/>
            <person name="Waite D.W."/>
            <person name="Whitman W.B."/>
            <person name="Parks D.H."/>
            <person name="Hugenholtz P."/>
        </authorList>
    </citation>
    <scope>NUCLEOTIDE SEQUENCE</scope>
    <source>
        <strain evidence="3">UBA8849</strain>
    </source>
</reference>